<sequence>MVTLGKQQIKCTKKFESIHQSVRSKRLRYHDDCILDPKLSFNHISDALTELNTKSLLVGCSLEHTPIASFCSQSHDQPGYDVLVPSSGRYYN</sequence>
<name>A0A4Y2I9H9_ARAVE</name>
<organism evidence="1 2">
    <name type="scientific">Araneus ventricosus</name>
    <name type="common">Orbweaver spider</name>
    <name type="synonym">Epeira ventricosa</name>
    <dbReference type="NCBI Taxonomy" id="182803"/>
    <lineage>
        <taxon>Eukaryota</taxon>
        <taxon>Metazoa</taxon>
        <taxon>Ecdysozoa</taxon>
        <taxon>Arthropoda</taxon>
        <taxon>Chelicerata</taxon>
        <taxon>Arachnida</taxon>
        <taxon>Araneae</taxon>
        <taxon>Araneomorphae</taxon>
        <taxon>Entelegynae</taxon>
        <taxon>Araneoidea</taxon>
        <taxon>Araneidae</taxon>
        <taxon>Araneus</taxon>
    </lineage>
</organism>
<proteinExistence type="predicted"/>
<gene>
    <name evidence="1" type="ORF">AVEN_122135_1</name>
</gene>
<dbReference type="Proteomes" id="UP000499080">
    <property type="component" value="Unassembled WGS sequence"/>
</dbReference>
<dbReference type="EMBL" id="BGPR01002489">
    <property type="protein sequence ID" value="GBM74323.1"/>
    <property type="molecule type" value="Genomic_DNA"/>
</dbReference>
<evidence type="ECO:0000313" key="2">
    <source>
        <dbReference type="Proteomes" id="UP000499080"/>
    </source>
</evidence>
<comment type="caution">
    <text evidence="1">The sequence shown here is derived from an EMBL/GenBank/DDBJ whole genome shotgun (WGS) entry which is preliminary data.</text>
</comment>
<accession>A0A4Y2I9H9</accession>
<protein>
    <submittedName>
        <fullName evidence="1">Uncharacterized protein</fullName>
    </submittedName>
</protein>
<evidence type="ECO:0000313" key="1">
    <source>
        <dbReference type="EMBL" id="GBM74323.1"/>
    </source>
</evidence>
<dbReference type="AlphaFoldDB" id="A0A4Y2I9H9"/>
<reference evidence="1 2" key="1">
    <citation type="journal article" date="2019" name="Sci. Rep.">
        <title>Orb-weaving spider Araneus ventricosus genome elucidates the spidroin gene catalogue.</title>
        <authorList>
            <person name="Kono N."/>
            <person name="Nakamura H."/>
            <person name="Ohtoshi R."/>
            <person name="Moran D.A.P."/>
            <person name="Shinohara A."/>
            <person name="Yoshida Y."/>
            <person name="Fujiwara M."/>
            <person name="Mori M."/>
            <person name="Tomita M."/>
            <person name="Arakawa K."/>
        </authorList>
    </citation>
    <scope>NUCLEOTIDE SEQUENCE [LARGE SCALE GENOMIC DNA]</scope>
</reference>
<keyword evidence="2" id="KW-1185">Reference proteome</keyword>